<keyword evidence="2" id="KW-0812">Transmembrane</keyword>
<gene>
    <name evidence="3" type="ORF">GCM10009682_39230</name>
</gene>
<sequence>MTTPDADRFGFARPPAASLSAAAPASTSAEVVRLPADKPGPPPTRDELRREISELRTDLAEALSALVAKSDVKARVTGEFAHLRARAVESVRRRRMLLIVGVVVAAAVAGAVAWQARDKERS</sequence>
<keyword evidence="2" id="KW-1133">Transmembrane helix</keyword>
<evidence type="ECO:0000313" key="4">
    <source>
        <dbReference type="Proteomes" id="UP001500218"/>
    </source>
</evidence>
<accession>A0ABN2M852</accession>
<protein>
    <recommendedName>
        <fullName evidence="5">DUF3618 domain-containing protein</fullName>
    </recommendedName>
</protein>
<keyword evidence="4" id="KW-1185">Reference proteome</keyword>
<evidence type="ECO:0000313" key="3">
    <source>
        <dbReference type="EMBL" id="GAA1814347.1"/>
    </source>
</evidence>
<name>A0ABN2M852_9ACTN</name>
<evidence type="ECO:0008006" key="5">
    <source>
        <dbReference type="Google" id="ProtNLM"/>
    </source>
</evidence>
<organism evidence="3 4">
    <name type="scientific">Luedemannella flava</name>
    <dbReference type="NCBI Taxonomy" id="349316"/>
    <lineage>
        <taxon>Bacteria</taxon>
        <taxon>Bacillati</taxon>
        <taxon>Actinomycetota</taxon>
        <taxon>Actinomycetes</taxon>
        <taxon>Micromonosporales</taxon>
        <taxon>Micromonosporaceae</taxon>
        <taxon>Luedemannella</taxon>
    </lineage>
</organism>
<feature type="compositionally biased region" description="Basic and acidic residues" evidence="1">
    <location>
        <begin position="1"/>
        <end position="10"/>
    </location>
</feature>
<feature type="transmembrane region" description="Helical" evidence="2">
    <location>
        <begin position="96"/>
        <end position="116"/>
    </location>
</feature>
<dbReference type="EMBL" id="BAAALT010000127">
    <property type="protein sequence ID" value="GAA1814347.1"/>
    <property type="molecule type" value="Genomic_DNA"/>
</dbReference>
<keyword evidence="2" id="KW-0472">Membrane</keyword>
<dbReference type="Proteomes" id="UP001500218">
    <property type="component" value="Unassembled WGS sequence"/>
</dbReference>
<proteinExistence type="predicted"/>
<feature type="region of interest" description="Disordered" evidence="1">
    <location>
        <begin position="1"/>
        <end position="46"/>
    </location>
</feature>
<comment type="caution">
    <text evidence="3">The sequence shown here is derived from an EMBL/GenBank/DDBJ whole genome shotgun (WGS) entry which is preliminary data.</text>
</comment>
<feature type="compositionally biased region" description="Low complexity" evidence="1">
    <location>
        <begin position="12"/>
        <end position="29"/>
    </location>
</feature>
<evidence type="ECO:0000256" key="1">
    <source>
        <dbReference type="SAM" id="MobiDB-lite"/>
    </source>
</evidence>
<dbReference type="InterPro" id="IPR022062">
    <property type="entry name" value="DUF3618"/>
</dbReference>
<reference evidence="3 4" key="1">
    <citation type="journal article" date="2019" name="Int. J. Syst. Evol. Microbiol.">
        <title>The Global Catalogue of Microorganisms (GCM) 10K type strain sequencing project: providing services to taxonomists for standard genome sequencing and annotation.</title>
        <authorList>
            <consortium name="The Broad Institute Genomics Platform"/>
            <consortium name="The Broad Institute Genome Sequencing Center for Infectious Disease"/>
            <person name="Wu L."/>
            <person name="Ma J."/>
        </authorList>
    </citation>
    <scope>NUCLEOTIDE SEQUENCE [LARGE SCALE GENOMIC DNA]</scope>
    <source>
        <strain evidence="3 4">JCM 13250</strain>
    </source>
</reference>
<dbReference type="Pfam" id="PF12277">
    <property type="entry name" value="DUF3618"/>
    <property type="match status" value="1"/>
</dbReference>
<dbReference type="RefSeq" id="WP_344134074.1">
    <property type="nucleotide sequence ID" value="NZ_BAAALT010000127.1"/>
</dbReference>
<evidence type="ECO:0000256" key="2">
    <source>
        <dbReference type="SAM" id="Phobius"/>
    </source>
</evidence>